<comment type="subcellular location">
    <subcellularLocation>
        <location evidence="3 16">Cytoplasm</location>
    </subcellularLocation>
</comment>
<evidence type="ECO:0000256" key="9">
    <source>
        <dbReference type="ARBA" id="ARBA00022857"/>
    </source>
</evidence>
<dbReference type="InterPro" id="IPR016166">
    <property type="entry name" value="FAD-bd_PCMH"/>
</dbReference>
<dbReference type="GO" id="GO:0051301">
    <property type="term" value="P:cell division"/>
    <property type="evidence" value="ECO:0007669"/>
    <property type="project" value="UniProtKB-KW"/>
</dbReference>
<dbReference type="NCBIfam" id="NF010480">
    <property type="entry name" value="PRK13905.1"/>
    <property type="match status" value="1"/>
</dbReference>
<dbReference type="GO" id="GO:0008360">
    <property type="term" value="P:regulation of cell shape"/>
    <property type="evidence" value="ECO:0007669"/>
    <property type="project" value="UniProtKB-KW"/>
</dbReference>
<dbReference type="Pfam" id="PF02873">
    <property type="entry name" value="MurB_C"/>
    <property type="match status" value="1"/>
</dbReference>
<keyword evidence="8 16" id="KW-0274">FAD</keyword>
<dbReference type="EMBL" id="AZCZ01000010">
    <property type="protein sequence ID" value="KRK37508.1"/>
    <property type="molecule type" value="Genomic_DNA"/>
</dbReference>
<evidence type="ECO:0000256" key="14">
    <source>
        <dbReference type="ARBA" id="ARBA00023316"/>
    </source>
</evidence>
<keyword evidence="9 16" id="KW-0521">NADP</keyword>
<dbReference type="InterPro" id="IPR011601">
    <property type="entry name" value="MurB_C"/>
</dbReference>
<keyword evidence="13 16" id="KW-0131">Cell cycle</keyword>
<feature type="active site" evidence="16">
    <location>
        <position position="188"/>
    </location>
</feature>
<name>A0A0R1H196_9LACO</name>
<comment type="similarity">
    <text evidence="16">Belongs to the MurB family.</text>
</comment>
<evidence type="ECO:0000256" key="10">
    <source>
        <dbReference type="ARBA" id="ARBA00022960"/>
    </source>
</evidence>
<dbReference type="GO" id="GO:0008762">
    <property type="term" value="F:UDP-N-acetylmuramate dehydrogenase activity"/>
    <property type="evidence" value="ECO:0007669"/>
    <property type="project" value="UniProtKB-UniRule"/>
</dbReference>
<dbReference type="SUPFAM" id="SSF56176">
    <property type="entry name" value="FAD-binding/transporter-associated domain-like"/>
    <property type="match status" value="1"/>
</dbReference>
<sequence>MTGQTDHKLLRNEGNLMMMEEITAAFPAIEILRNEPLAHYTHTKTGGPADYLAFPTNVQETKSLLAYANQENLPVTVVGNASNLIVRDGGIRGLVMILTKMANITVTDNTVTAESGAAMIKTTQVAQAHALTGTEFAAGIPGSVGGAVFMNAGAYGGEISEVVTSAEVLTPEGEIRTLNAQELDFGYRHSSVQDYHDIILTATFTLEPGDGAAIQATMDDLNARRAAKQPLDLPSCGSVFKRPTGHYTGQLIQEAGLQGLKWGGAQVSTKHAGFIVNIDHATATDYLELIHHIQEVIWKEDQVHLETEVRIIGEEPK</sequence>
<comment type="pathway">
    <text evidence="4 16">Cell wall biogenesis; peptidoglycan biosynthesis.</text>
</comment>
<evidence type="ECO:0000313" key="18">
    <source>
        <dbReference type="EMBL" id="KRK37508.1"/>
    </source>
</evidence>
<dbReference type="Pfam" id="PF01565">
    <property type="entry name" value="FAD_binding_4"/>
    <property type="match status" value="1"/>
</dbReference>
<dbReference type="PANTHER" id="PTHR21071">
    <property type="entry name" value="UDP-N-ACETYLENOLPYRUVOYLGLUCOSAMINE REDUCTASE"/>
    <property type="match status" value="1"/>
</dbReference>
<dbReference type="HAMAP" id="MF_00037">
    <property type="entry name" value="MurB"/>
    <property type="match status" value="1"/>
</dbReference>
<keyword evidence="10 16" id="KW-0133">Cell shape</keyword>
<dbReference type="EC" id="1.3.1.98" evidence="16"/>
<dbReference type="Gene3D" id="3.90.78.10">
    <property type="entry name" value="UDP-N-acetylenolpyruvoylglucosamine reductase, C-terminal domain"/>
    <property type="match status" value="1"/>
</dbReference>
<dbReference type="PATRIC" id="fig|1267003.4.peg.145"/>
<dbReference type="InterPro" id="IPR016169">
    <property type="entry name" value="FAD-bd_PCMH_sub2"/>
</dbReference>
<keyword evidence="5 16" id="KW-0963">Cytoplasm</keyword>
<dbReference type="GO" id="GO:0071555">
    <property type="term" value="P:cell wall organization"/>
    <property type="evidence" value="ECO:0007669"/>
    <property type="project" value="UniProtKB-KW"/>
</dbReference>
<protein>
    <recommendedName>
        <fullName evidence="16">UDP-N-acetylenolpyruvoylglucosamine reductase</fullName>
        <ecNumber evidence="16">1.3.1.98</ecNumber>
    </recommendedName>
    <alternativeName>
        <fullName evidence="16">UDP-N-acetylmuramate dehydrogenase</fullName>
    </alternativeName>
</protein>
<evidence type="ECO:0000256" key="1">
    <source>
        <dbReference type="ARBA" id="ARBA00001974"/>
    </source>
</evidence>
<dbReference type="STRING" id="357278.IV61_GL000836"/>
<dbReference type="Gene3D" id="3.30.465.10">
    <property type="match status" value="1"/>
</dbReference>
<evidence type="ECO:0000256" key="15">
    <source>
        <dbReference type="ARBA" id="ARBA00048914"/>
    </source>
</evidence>
<keyword evidence="11 16" id="KW-0573">Peptidoglycan synthesis</keyword>
<gene>
    <name evidence="16" type="primary">murB</name>
    <name evidence="18" type="ORF">FD07_GL000145</name>
</gene>
<evidence type="ECO:0000256" key="16">
    <source>
        <dbReference type="HAMAP-Rule" id="MF_00037"/>
    </source>
</evidence>
<dbReference type="InterPro" id="IPR003170">
    <property type="entry name" value="MurB"/>
</dbReference>
<evidence type="ECO:0000256" key="5">
    <source>
        <dbReference type="ARBA" id="ARBA00022490"/>
    </source>
</evidence>
<dbReference type="SUPFAM" id="SSF56194">
    <property type="entry name" value="Uridine diphospho-N-Acetylenolpyruvylglucosamine reductase, MurB, C-terminal domain"/>
    <property type="match status" value="1"/>
</dbReference>
<evidence type="ECO:0000256" key="3">
    <source>
        <dbReference type="ARBA" id="ARBA00004496"/>
    </source>
</evidence>
<evidence type="ECO:0000256" key="7">
    <source>
        <dbReference type="ARBA" id="ARBA00022630"/>
    </source>
</evidence>
<dbReference type="InterPro" id="IPR016167">
    <property type="entry name" value="FAD-bd_PCMH_sub1"/>
</dbReference>
<dbReference type="Gene3D" id="3.30.43.10">
    <property type="entry name" value="Uridine Diphospho-n-acetylenolpyruvylglucosamine Reductase, domain 2"/>
    <property type="match status" value="1"/>
</dbReference>
<evidence type="ECO:0000256" key="11">
    <source>
        <dbReference type="ARBA" id="ARBA00022984"/>
    </source>
</evidence>
<comment type="function">
    <text evidence="2 16">Cell wall formation.</text>
</comment>
<evidence type="ECO:0000256" key="6">
    <source>
        <dbReference type="ARBA" id="ARBA00022618"/>
    </source>
</evidence>
<evidence type="ECO:0000259" key="17">
    <source>
        <dbReference type="PROSITE" id="PS51387"/>
    </source>
</evidence>
<feature type="active site" description="Proton donor" evidence="16">
    <location>
        <position position="238"/>
    </location>
</feature>
<dbReference type="UniPathway" id="UPA00219"/>
<dbReference type="eggNOG" id="COG0812">
    <property type="taxonomic scope" value="Bacteria"/>
</dbReference>
<evidence type="ECO:0000256" key="12">
    <source>
        <dbReference type="ARBA" id="ARBA00023002"/>
    </source>
</evidence>
<proteinExistence type="inferred from homology"/>
<accession>A0A0R1H196</accession>
<keyword evidence="6 16" id="KW-0132">Cell division</keyword>
<keyword evidence="7 16" id="KW-0285">Flavoprotein</keyword>
<comment type="catalytic activity">
    <reaction evidence="15 16">
        <text>UDP-N-acetyl-alpha-D-muramate + NADP(+) = UDP-N-acetyl-3-O-(1-carboxyvinyl)-alpha-D-glucosamine + NADPH + H(+)</text>
        <dbReference type="Rhea" id="RHEA:12248"/>
        <dbReference type="ChEBI" id="CHEBI:15378"/>
        <dbReference type="ChEBI" id="CHEBI:57783"/>
        <dbReference type="ChEBI" id="CHEBI:58349"/>
        <dbReference type="ChEBI" id="CHEBI:68483"/>
        <dbReference type="ChEBI" id="CHEBI:70757"/>
        <dbReference type="EC" id="1.3.1.98"/>
    </reaction>
</comment>
<dbReference type="NCBIfam" id="TIGR00179">
    <property type="entry name" value="murB"/>
    <property type="match status" value="1"/>
</dbReference>
<organism evidence="18 19">
    <name type="scientific">Levilactobacillus parabrevis ATCC 53295</name>
    <dbReference type="NCBI Taxonomy" id="1267003"/>
    <lineage>
        <taxon>Bacteria</taxon>
        <taxon>Bacillati</taxon>
        <taxon>Bacillota</taxon>
        <taxon>Bacilli</taxon>
        <taxon>Lactobacillales</taxon>
        <taxon>Lactobacillaceae</taxon>
        <taxon>Levilactobacillus</taxon>
    </lineage>
</organism>
<dbReference type="Proteomes" id="UP000051176">
    <property type="component" value="Unassembled WGS sequence"/>
</dbReference>
<evidence type="ECO:0000256" key="8">
    <source>
        <dbReference type="ARBA" id="ARBA00022827"/>
    </source>
</evidence>
<dbReference type="GO" id="GO:0071949">
    <property type="term" value="F:FAD binding"/>
    <property type="evidence" value="ECO:0007669"/>
    <property type="project" value="InterPro"/>
</dbReference>
<evidence type="ECO:0000313" key="19">
    <source>
        <dbReference type="Proteomes" id="UP000051176"/>
    </source>
</evidence>
<dbReference type="InterPro" id="IPR036318">
    <property type="entry name" value="FAD-bd_PCMH-like_sf"/>
</dbReference>
<dbReference type="GO" id="GO:0005829">
    <property type="term" value="C:cytosol"/>
    <property type="evidence" value="ECO:0007669"/>
    <property type="project" value="TreeGrafter"/>
</dbReference>
<dbReference type="PANTHER" id="PTHR21071:SF4">
    <property type="entry name" value="UDP-N-ACETYLENOLPYRUVOYLGLUCOSAMINE REDUCTASE"/>
    <property type="match status" value="1"/>
</dbReference>
<dbReference type="InterPro" id="IPR006094">
    <property type="entry name" value="Oxid_FAD_bind_N"/>
</dbReference>
<dbReference type="InterPro" id="IPR036635">
    <property type="entry name" value="MurB_C_sf"/>
</dbReference>
<comment type="caution">
    <text evidence="18">The sequence shown here is derived from an EMBL/GenBank/DDBJ whole genome shotgun (WGS) entry which is preliminary data.</text>
</comment>
<feature type="active site" evidence="16">
    <location>
        <position position="308"/>
    </location>
</feature>
<keyword evidence="19" id="KW-1185">Reference proteome</keyword>
<dbReference type="PROSITE" id="PS51387">
    <property type="entry name" value="FAD_PCMH"/>
    <property type="match status" value="1"/>
</dbReference>
<keyword evidence="12 16" id="KW-0560">Oxidoreductase</keyword>
<dbReference type="AlphaFoldDB" id="A0A0R1H196"/>
<evidence type="ECO:0000256" key="4">
    <source>
        <dbReference type="ARBA" id="ARBA00004752"/>
    </source>
</evidence>
<evidence type="ECO:0000256" key="13">
    <source>
        <dbReference type="ARBA" id="ARBA00023306"/>
    </source>
</evidence>
<comment type="cofactor">
    <cofactor evidence="1 16">
        <name>FAD</name>
        <dbReference type="ChEBI" id="CHEBI:57692"/>
    </cofactor>
</comment>
<feature type="domain" description="FAD-binding PCMH-type" evidence="17">
    <location>
        <begin position="44"/>
        <end position="209"/>
    </location>
</feature>
<evidence type="ECO:0000256" key="2">
    <source>
        <dbReference type="ARBA" id="ARBA00003921"/>
    </source>
</evidence>
<reference evidence="18 19" key="1">
    <citation type="journal article" date="2015" name="Genome Announc.">
        <title>Expanding the biotechnology potential of lactobacilli through comparative genomics of 213 strains and associated genera.</title>
        <authorList>
            <person name="Sun Z."/>
            <person name="Harris H.M."/>
            <person name="McCann A."/>
            <person name="Guo C."/>
            <person name="Argimon S."/>
            <person name="Zhang W."/>
            <person name="Yang X."/>
            <person name="Jeffery I.B."/>
            <person name="Cooney J.C."/>
            <person name="Kagawa T.F."/>
            <person name="Liu W."/>
            <person name="Song Y."/>
            <person name="Salvetti E."/>
            <person name="Wrobel A."/>
            <person name="Rasinkangas P."/>
            <person name="Parkhill J."/>
            <person name="Rea M.C."/>
            <person name="O'Sullivan O."/>
            <person name="Ritari J."/>
            <person name="Douillard F.P."/>
            <person name="Paul Ross R."/>
            <person name="Yang R."/>
            <person name="Briner A.E."/>
            <person name="Felis G.E."/>
            <person name="de Vos W.M."/>
            <person name="Barrangou R."/>
            <person name="Klaenhammer T.R."/>
            <person name="Caufield P.W."/>
            <person name="Cui Y."/>
            <person name="Zhang H."/>
            <person name="O'Toole P.W."/>
        </authorList>
    </citation>
    <scope>NUCLEOTIDE SEQUENCE [LARGE SCALE GENOMIC DNA]</scope>
    <source>
        <strain evidence="18 19">ATCC 53295</strain>
    </source>
</reference>
<dbReference type="GO" id="GO:0009252">
    <property type="term" value="P:peptidoglycan biosynthetic process"/>
    <property type="evidence" value="ECO:0007669"/>
    <property type="project" value="UniProtKB-UniRule"/>
</dbReference>
<keyword evidence="14 16" id="KW-0961">Cell wall biogenesis/degradation</keyword>